<dbReference type="SUPFAM" id="SSF89550">
    <property type="entry name" value="PHP domain-like"/>
    <property type="match status" value="1"/>
</dbReference>
<protein>
    <submittedName>
        <fullName evidence="1">DUF3604 domain-containing protein</fullName>
    </submittedName>
</protein>
<organism evidence="1 2">
    <name type="scientific">Nocardioides endophyticus</name>
    <dbReference type="NCBI Taxonomy" id="1353775"/>
    <lineage>
        <taxon>Bacteria</taxon>
        <taxon>Bacillati</taxon>
        <taxon>Actinomycetota</taxon>
        <taxon>Actinomycetes</taxon>
        <taxon>Propionibacteriales</taxon>
        <taxon>Nocardioidaceae</taxon>
        <taxon>Nocardioides</taxon>
    </lineage>
</organism>
<evidence type="ECO:0000313" key="1">
    <source>
        <dbReference type="EMBL" id="GAA4727983.1"/>
    </source>
</evidence>
<keyword evidence="2" id="KW-1185">Reference proteome</keyword>
<dbReference type="Proteomes" id="UP001499882">
    <property type="component" value="Unassembled WGS sequence"/>
</dbReference>
<proteinExistence type="predicted"/>
<dbReference type="RefSeq" id="WP_345525378.1">
    <property type="nucleotide sequence ID" value="NZ_BAABKN010000005.1"/>
</dbReference>
<comment type="caution">
    <text evidence="1">The sequence shown here is derived from an EMBL/GenBank/DDBJ whole genome shotgun (WGS) entry which is preliminary data.</text>
</comment>
<dbReference type="Gene3D" id="3.20.20.140">
    <property type="entry name" value="Metal-dependent hydrolases"/>
    <property type="match status" value="1"/>
</dbReference>
<evidence type="ECO:0000313" key="2">
    <source>
        <dbReference type="Proteomes" id="UP001499882"/>
    </source>
</evidence>
<reference evidence="2" key="1">
    <citation type="journal article" date="2019" name="Int. J. Syst. Evol. Microbiol.">
        <title>The Global Catalogue of Microorganisms (GCM) 10K type strain sequencing project: providing services to taxonomists for standard genome sequencing and annotation.</title>
        <authorList>
            <consortium name="The Broad Institute Genomics Platform"/>
            <consortium name="The Broad Institute Genome Sequencing Center for Infectious Disease"/>
            <person name="Wu L."/>
            <person name="Ma J."/>
        </authorList>
    </citation>
    <scope>NUCLEOTIDE SEQUENCE [LARGE SCALE GENOMIC DNA]</scope>
    <source>
        <strain evidence="2">JCM 18532</strain>
    </source>
</reference>
<gene>
    <name evidence="1" type="ORF">GCM10023350_08850</name>
</gene>
<dbReference type="EMBL" id="BAABKN010000005">
    <property type="protein sequence ID" value="GAA4727983.1"/>
    <property type="molecule type" value="Genomic_DNA"/>
</dbReference>
<dbReference type="InterPro" id="IPR016195">
    <property type="entry name" value="Pol/histidinol_Pase-like"/>
</dbReference>
<name>A0ABP8YJU2_9ACTN</name>
<accession>A0ABP8YJU2</accession>
<sequence length="793" mass="85923">MTTTVPDSTDRSGNPAPRRVAVAAREVRTDTLDCSDDAVSATINREIDELPFLGALYCDTAEVVAGSVCEIVLDYVVGASGIADSGWLKLCFKYYSDWDLQTDDPQGRDYVTAEITHRSTLGVGGPADAGTARELKVRYDVKGGERPYQKAVVIHVVDGYLRPGDVITIRFGDRRAGGPGTRVQTFVEHGFPLLLHVDTLGTSRMAQACEHRLDVVAGPPDRLVVTSPRLVREGSVVPVRAHLQDAWGNACTPLEVQMVADSDVLEGTTVLEPVGNRWAAGLARCTARQTGTGDIVVTATAPDGTLWSASTMLDVVGVDELPALPGSRAVFADLHVHSDDTVGTQDTPWNLAYGREVGSLDILGYTANDFQVTDEAWDETVRQCDAAGDTEFVCYPGVEWCGNAGVGGDHNVVYVGSDATLARSLEWRIGMNASVPVPEHWPITRLYDAYAAHPEDYLMIPHVGGRRGMLHWHHPHLERLIEVHSAWGTSPFFYEEALRRGLRLGVSAASDEHRGRPGSGAPGANIFGGRGGLTGVLTPQLAPRAVADTLRDRRTWATTGARAVGLLSTNDAVMGDDVTLTDDRDRIDVDLALFADGTWDEVTLRDADGVLALIDLHAEAGYSPDLVRVRWGGARHRDRYRWATWRGAIEVGGTSVASHAPWARLDPESRIDHHDACTTVWSRTYGNTTGMVLSLDDLASATISVELEIAEEGRGASFTVDGAALLSDSRTRTDLGGADLHVVVERVADPAHLPRTVRRSFDVITPLGQSLVYARARQWDGQELWTSPLFLQR</sequence>